<evidence type="ECO:0000256" key="2">
    <source>
        <dbReference type="ARBA" id="ARBA00022723"/>
    </source>
</evidence>
<keyword evidence="2" id="KW-0479">Metal-binding</keyword>
<dbReference type="SUPFAM" id="SSF103612">
    <property type="entry name" value="SBT domain"/>
    <property type="match status" value="1"/>
</dbReference>
<evidence type="ECO:0000256" key="5">
    <source>
        <dbReference type="ARBA" id="ARBA00023015"/>
    </source>
</evidence>
<accession>A0A6A4LE40</accession>
<keyword evidence="5" id="KW-0805">Transcription regulation</keyword>
<dbReference type="PROSITE" id="PS51141">
    <property type="entry name" value="ZF_SBP"/>
    <property type="match status" value="1"/>
</dbReference>
<dbReference type="GO" id="GO:0005634">
    <property type="term" value="C:nucleus"/>
    <property type="evidence" value="ECO:0007669"/>
    <property type="project" value="UniProtKB-SubCell"/>
</dbReference>
<evidence type="ECO:0000256" key="8">
    <source>
        <dbReference type="ARBA" id="ARBA00023242"/>
    </source>
</evidence>
<comment type="function">
    <text evidence="9">Probable transcriptional factor. Binds to the promoter of the SQUAMOSA gene.</text>
</comment>
<evidence type="ECO:0000259" key="11">
    <source>
        <dbReference type="PROSITE" id="PS51141"/>
    </source>
</evidence>
<dbReference type="FunFam" id="4.10.1100.10:FF:000001">
    <property type="entry name" value="Squamosa promoter-binding-like protein 14"/>
    <property type="match status" value="1"/>
</dbReference>
<dbReference type="PANTHER" id="PTHR31251">
    <property type="entry name" value="SQUAMOSA PROMOTER-BINDING-LIKE PROTEIN 4"/>
    <property type="match status" value="1"/>
</dbReference>
<keyword evidence="4" id="KW-0862">Zinc</keyword>
<reference evidence="12 13" key="1">
    <citation type="journal article" date="2019" name="Genome Biol. Evol.">
        <title>The Rhododendron genome and chromosomal organization provide insight into shared whole-genome duplications across the heath family (Ericaceae).</title>
        <authorList>
            <person name="Soza V.L."/>
            <person name="Lindsley D."/>
            <person name="Waalkes A."/>
            <person name="Ramage E."/>
            <person name="Patwardhan R.P."/>
            <person name="Burton J.N."/>
            <person name="Adey A."/>
            <person name="Kumar A."/>
            <person name="Qiu R."/>
            <person name="Shendure J."/>
            <person name="Hall B."/>
        </authorList>
    </citation>
    <scope>NUCLEOTIDE SEQUENCE [LARGE SCALE GENOMIC DNA]</scope>
    <source>
        <strain evidence="12">RSF 1966-606</strain>
    </source>
</reference>
<dbReference type="Gene3D" id="4.10.1100.10">
    <property type="entry name" value="Transcription factor, SBP-box domain"/>
    <property type="match status" value="1"/>
</dbReference>
<dbReference type="EMBL" id="QEFC01002095">
    <property type="protein sequence ID" value="KAE9454774.1"/>
    <property type="molecule type" value="Genomic_DNA"/>
</dbReference>
<keyword evidence="3 10" id="KW-0863">Zinc-finger</keyword>
<gene>
    <name evidence="12" type="ORF">C3L33_13348</name>
</gene>
<dbReference type="Proteomes" id="UP000428333">
    <property type="component" value="Linkage Group LG08"/>
</dbReference>
<evidence type="ECO:0000256" key="3">
    <source>
        <dbReference type="ARBA" id="ARBA00022771"/>
    </source>
</evidence>
<dbReference type="InterPro" id="IPR036893">
    <property type="entry name" value="SBP_sf"/>
</dbReference>
<dbReference type="Pfam" id="PF03110">
    <property type="entry name" value="SBP"/>
    <property type="match status" value="1"/>
</dbReference>
<keyword evidence="6" id="KW-0238">DNA-binding</keyword>
<feature type="domain" description="SBP-type" evidence="11">
    <location>
        <begin position="169"/>
        <end position="246"/>
    </location>
</feature>
<evidence type="ECO:0000256" key="10">
    <source>
        <dbReference type="PROSITE-ProRule" id="PRU00470"/>
    </source>
</evidence>
<proteinExistence type="predicted"/>
<keyword evidence="8" id="KW-0539">Nucleus</keyword>
<comment type="caution">
    <text evidence="12">The sequence shown here is derived from an EMBL/GenBank/DDBJ whole genome shotgun (WGS) entry which is preliminary data.</text>
</comment>
<evidence type="ECO:0000313" key="13">
    <source>
        <dbReference type="Proteomes" id="UP000428333"/>
    </source>
</evidence>
<dbReference type="InterPro" id="IPR004333">
    <property type="entry name" value="SBP_dom"/>
</dbReference>
<name>A0A6A4LE40_9ERIC</name>
<dbReference type="GO" id="GO:0008270">
    <property type="term" value="F:zinc ion binding"/>
    <property type="evidence" value="ECO:0007669"/>
    <property type="project" value="UniProtKB-KW"/>
</dbReference>
<dbReference type="AlphaFoldDB" id="A0A6A4LE40"/>
<dbReference type="GO" id="GO:0003677">
    <property type="term" value="F:DNA binding"/>
    <property type="evidence" value="ECO:0007669"/>
    <property type="project" value="UniProtKB-KW"/>
</dbReference>
<evidence type="ECO:0000256" key="4">
    <source>
        <dbReference type="ARBA" id="ARBA00022833"/>
    </source>
</evidence>
<dbReference type="InterPro" id="IPR044817">
    <property type="entry name" value="SBP-like"/>
</dbReference>
<comment type="subcellular location">
    <subcellularLocation>
        <location evidence="1">Nucleus</location>
    </subcellularLocation>
</comment>
<dbReference type="OrthoDB" id="514967at2759"/>
<protein>
    <recommendedName>
        <fullName evidence="11">SBP-type domain-containing protein</fullName>
    </recommendedName>
</protein>
<evidence type="ECO:0000256" key="1">
    <source>
        <dbReference type="ARBA" id="ARBA00004123"/>
    </source>
</evidence>
<dbReference type="PANTHER" id="PTHR31251:SF74">
    <property type="entry name" value="SQUAMOSA PROMOTER-BINDING-LIKE PROTEIN 2"/>
    <property type="match status" value="1"/>
</dbReference>
<evidence type="ECO:0000256" key="6">
    <source>
        <dbReference type="ARBA" id="ARBA00023125"/>
    </source>
</evidence>
<keyword evidence="7" id="KW-0804">Transcription</keyword>
<feature type="non-terminal residue" evidence="12">
    <location>
        <position position="1"/>
    </location>
</feature>
<evidence type="ECO:0000313" key="12">
    <source>
        <dbReference type="EMBL" id="KAE9454774.1"/>
    </source>
</evidence>
<evidence type="ECO:0000256" key="9">
    <source>
        <dbReference type="ARBA" id="ARBA00056472"/>
    </source>
</evidence>
<keyword evidence="13" id="KW-1185">Reference proteome</keyword>
<evidence type="ECO:0000256" key="7">
    <source>
        <dbReference type="ARBA" id="ARBA00023163"/>
    </source>
</evidence>
<sequence>MNSLPAMDWNAKWDWENLVMFNSKTMESHKKQPTDWVIEEEGEIDTGSFNLYWSGGGGSGSDLAHGSSARSSISASTGSSSKEAFHHFPGDFNKKIDLARAELAGTSPTLDSSVGSGEPMIGLKLGKRTYFENNCSGGNAKTPSLSMIPVASTASITKKTKSTCQSTPPPRCQVEGCNLDLSSAKEYHRKHKVCENHSKFSKVVIGGVERRFCQQCSRFHSLSEFDEKKRSCRKRLSDHNARRRKPQQAAIQFRSTRLPLPFLDGSPGTQQLGFWLNDAPSVHSRSSANRPWETTSSSKFTLTKGYLMKSEKTGGVNGQLQLPGTELSHAIGTPGEDPNKLFPLKRSKPEVFTQGSKESMLSFSLDAAQDHRALSLLSTDSWGSEPANIPLDQQQPIHVNRTTTTQPPMHGVPQGIPLASLEYWQSERPTDSRFMHPFSANDNAHFQEFQLFKAPYENGLYNNLL</sequence>
<organism evidence="12 13">
    <name type="scientific">Rhododendron williamsianum</name>
    <dbReference type="NCBI Taxonomy" id="262921"/>
    <lineage>
        <taxon>Eukaryota</taxon>
        <taxon>Viridiplantae</taxon>
        <taxon>Streptophyta</taxon>
        <taxon>Embryophyta</taxon>
        <taxon>Tracheophyta</taxon>
        <taxon>Spermatophyta</taxon>
        <taxon>Magnoliopsida</taxon>
        <taxon>eudicotyledons</taxon>
        <taxon>Gunneridae</taxon>
        <taxon>Pentapetalae</taxon>
        <taxon>asterids</taxon>
        <taxon>Ericales</taxon>
        <taxon>Ericaceae</taxon>
        <taxon>Ericoideae</taxon>
        <taxon>Rhodoreae</taxon>
        <taxon>Rhododendron</taxon>
    </lineage>
</organism>